<evidence type="ECO:0000256" key="4">
    <source>
        <dbReference type="ARBA" id="ARBA00023004"/>
    </source>
</evidence>
<feature type="compositionally biased region" description="Basic and acidic residues" evidence="5">
    <location>
        <begin position="107"/>
        <end position="123"/>
    </location>
</feature>
<dbReference type="InterPro" id="IPR000898">
    <property type="entry name" value="Indolamine_dOase"/>
</dbReference>
<comment type="similarity">
    <text evidence="1">Belongs to the indoleamine 2,3-dioxygenase family.</text>
</comment>
<dbReference type="Proteomes" id="UP000601435">
    <property type="component" value="Unassembled WGS sequence"/>
</dbReference>
<dbReference type="SUPFAM" id="SSF47473">
    <property type="entry name" value="EF-hand"/>
    <property type="match status" value="1"/>
</dbReference>
<evidence type="ECO:0000313" key="7">
    <source>
        <dbReference type="EMBL" id="CAE7233052.1"/>
    </source>
</evidence>
<sequence>INLGTALDDSYWSSLEAHAGRIHPDHFLRIFPLTRTTPTIPSALSASEVRPLLDRFTDHDGYFRIFAFQQEMEETVLGRQPTTATHSYPLQATSAGFPLQRPPRPQSARESRSQDGDQIEKTHVPKRPQTARESRNRRASAELPPRPQTAGARYSKKIDVMQTLLSHLMTHRVRLWDSFADFDPLKKGVVSQGGFKNGLTTMGLRLRAEEMQQLFDRYKSSDGRFRYHDFCSELDAANRQRIEKTDTKTAKARTGYVSNEPPQVTSPVVKAILDKVHSAVARHVRARGLDAAALFENYAKPGQACYGHILSLHFWRVMDDLSVKSITREDLEENGKEPLGSKALKAEFNYLAFCAVVDPTYSRAPVNAQMRNQGALKQRVFSFGGANPYYDREGSSDSRRIKRCPVPPSTCKPRRLESFRSHVFPLMLCARHGKCLPTKAAAVPSRWRRRDVEDIRRISLQEVRSRGWVIIFGKVYNLSEYVERHPGGADLLLGVAGRDATVEFETMRHSSAALVQMEKLFVGICDSAKTSESSEPAKPLQLTGGRQSSRLKINQVDSWWNVEECGFLPCADPVKELPAPWDRLVKLSEVLPSLTVHGKFRTAAERELSHALPQNRAEIKEALDVLSEGEAESLHSLLGYICLAYLHGPPDVYEKGQTVKLDILGRRPDLDHLPAWLSMPWICVSERLERRPMLDYAGCVLNNWERLDPAGPIKPSNLRLLRRFTGLVDEEWFFKTHIIIESEGGHVISSLEAISCAMKDENIHNLLQELHTLEEALWRLASVCLPIMFTRSPSDHSLMCEPFLFFFRLRPYIKSIDVTMDVDDGKEAFTLNGPSGAMSTILPASLIENAG</sequence>
<dbReference type="PROSITE" id="PS00191">
    <property type="entry name" value="CYTOCHROME_B5_1"/>
    <property type="match status" value="1"/>
</dbReference>
<accession>A0A812KZ57</accession>
<keyword evidence="3" id="KW-0479">Metal-binding</keyword>
<evidence type="ECO:0000259" key="6">
    <source>
        <dbReference type="PROSITE" id="PS50255"/>
    </source>
</evidence>
<gene>
    <name evidence="7" type="primary">Ido1</name>
    <name evidence="7" type="ORF">SNEC2469_LOCUS3725</name>
</gene>
<evidence type="ECO:0000256" key="5">
    <source>
        <dbReference type="SAM" id="MobiDB-lite"/>
    </source>
</evidence>
<dbReference type="InterPro" id="IPR011992">
    <property type="entry name" value="EF-hand-dom_pair"/>
</dbReference>
<dbReference type="Gene3D" id="1.20.58.480">
    <property type="match status" value="1"/>
</dbReference>
<dbReference type="PANTHER" id="PTHR28657:SF5">
    <property type="entry name" value="INDOLEAMINE 2,3-DIOXYGENASE"/>
    <property type="match status" value="1"/>
</dbReference>
<dbReference type="GO" id="GO:0020037">
    <property type="term" value="F:heme binding"/>
    <property type="evidence" value="ECO:0007669"/>
    <property type="project" value="InterPro"/>
</dbReference>
<feature type="domain" description="Cytochrome b5 heme-binding" evidence="6">
    <location>
        <begin position="447"/>
        <end position="526"/>
    </location>
</feature>
<dbReference type="InterPro" id="IPR036400">
    <property type="entry name" value="Cyt_B5-like_heme/steroid_sf"/>
</dbReference>
<dbReference type="OrthoDB" id="436180at2759"/>
<dbReference type="PROSITE" id="PS50255">
    <property type="entry name" value="CYTOCHROME_B5_2"/>
    <property type="match status" value="1"/>
</dbReference>
<keyword evidence="4" id="KW-0408">Iron</keyword>
<dbReference type="GO" id="GO:0046872">
    <property type="term" value="F:metal ion binding"/>
    <property type="evidence" value="ECO:0007669"/>
    <property type="project" value="UniProtKB-KW"/>
</dbReference>
<comment type="caution">
    <text evidence="7">The sequence shown here is derived from an EMBL/GenBank/DDBJ whole genome shotgun (WGS) entry which is preliminary data.</text>
</comment>
<evidence type="ECO:0000256" key="2">
    <source>
        <dbReference type="ARBA" id="ARBA00022617"/>
    </source>
</evidence>
<name>A0A812KZ57_9DINO</name>
<dbReference type="AlphaFoldDB" id="A0A812KZ57"/>
<feature type="non-terminal residue" evidence="7">
    <location>
        <position position="851"/>
    </location>
</feature>
<evidence type="ECO:0000313" key="8">
    <source>
        <dbReference type="Proteomes" id="UP000601435"/>
    </source>
</evidence>
<feature type="non-terminal residue" evidence="7">
    <location>
        <position position="1"/>
    </location>
</feature>
<dbReference type="Pfam" id="PF00173">
    <property type="entry name" value="Cyt-b5"/>
    <property type="match status" value="1"/>
</dbReference>
<proteinExistence type="inferred from homology"/>
<dbReference type="Pfam" id="PF01231">
    <property type="entry name" value="IDO"/>
    <property type="match status" value="1"/>
</dbReference>
<dbReference type="InterPro" id="IPR001199">
    <property type="entry name" value="Cyt_B5-like_heme/steroid-bd"/>
</dbReference>
<evidence type="ECO:0000256" key="3">
    <source>
        <dbReference type="ARBA" id="ARBA00022723"/>
    </source>
</evidence>
<evidence type="ECO:0000256" key="1">
    <source>
        <dbReference type="ARBA" id="ARBA00007119"/>
    </source>
</evidence>
<dbReference type="SUPFAM" id="SSF140959">
    <property type="entry name" value="Indolic compounds 2,3-dioxygenase-like"/>
    <property type="match status" value="1"/>
</dbReference>
<dbReference type="GO" id="GO:0019441">
    <property type="term" value="P:L-tryptophan catabolic process to kynurenine"/>
    <property type="evidence" value="ECO:0007669"/>
    <property type="project" value="InterPro"/>
</dbReference>
<dbReference type="SMART" id="SM01117">
    <property type="entry name" value="Cyt-b5"/>
    <property type="match status" value="1"/>
</dbReference>
<dbReference type="SUPFAM" id="SSF55856">
    <property type="entry name" value="Cytochrome b5-like heme/steroid binding domain"/>
    <property type="match status" value="1"/>
</dbReference>
<dbReference type="PANTHER" id="PTHR28657">
    <property type="entry name" value="INDOLEAMINE 2,3-DIOXYGENASE"/>
    <property type="match status" value="1"/>
</dbReference>
<protein>
    <submittedName>
        <fullName evidence="7">Ido1 protein</fullName>
    </submittedName>
</protein>
<dbReference type="GO" id="GO:0016702">
    <property type="term" value="F:oxidoreductase activity, acting on single donors with incorporation of molecular oxygen, incorporation of two atoms of oxygen"/>
    <property type="evidence" value="ECO:0007669"/>
    <property type="project" value="UniProtKB-ARBA"/>
</dbReference>
<dbReference type="InterPro" id="IPR018506">
    <property type="entry name" value="Cyt_B5_heme-BS"/>
</dbReference>
<reference evidence="7" key="1">
    <citation type="submission" date="2021-02" db="EMBL/GenBank/DDBJ databases">
        <authorList>
            <person name="Dougan E. K."/>
            <person name="Rhodes N."/>
            <person name="Thang M."/>
            <person name="Chan C."/>
        </authorList>
    </citation>
    <scope>NUCLEOTIDE SEQUENCE</scope>
</reference>
<dbReference type="EMBL" id="CAJNJA010008123">
    <property type="protein sequence ID" value="CAE7233052.1"/>
    <property type="molecule type" value="Genomic_DNA"/>
</dbReference>
<feature type="region of interest" description="Disordered" evidence="5">
    <location>
        <begin position="90"/>
        <end position="155"/>
    </location>
</feature>
<dbReference type="Gene3D" id="3.10.120.10">
    <property type="entry name" value="Cytochrome b5-like heme/steroid binding domain"/>
    <property type="match status" value="1"/>
</dbReference>
<organism evidence="7 8">
    <name type="scientific">Symbiodinium necroappetens</name>
    <dbReference type="NCBI Taxonomy" id="1628268"/>
    <lineage>
        <taxon>Eukaryota</taxon>
        <taxon>Sar</taxon>
        <taxon>Alveolata</taxon>
        <taxon>Dinophyceae</taxon>
        <taxon>Suessiales</taxon>
        <taxon>Symbiodiniaceae</taxon>
        <taxon>Symbiodinium</taxon>
    </lineage>
</organism>
<feature type="compositionally biased region" description="Basic and acidic residues" evidence="5">
    <location>
        <begin position="130"/>
        <end position="140"/>
    </location>
</feature>
<dbReference type="Gene3D" id="1.10.238.10">
    <property type="entry name" value="EF-hand"/>
    <property type="match status" value="1"/>
</dbReference>
<dbReference type="InterPro" id="IPR037217">
    <property type="entry name" value="Trp/Indoleamine_2_3_dOase-like"/>
</dbReference>
<keyword evidence="8" id="KW-1185">Reference proteome</keyword>
<keyword evidence="2" id="KW-0349">Heme</keyword>